<feature type="signal peptide" evidence="1">
    <location>
        <begin position="1"/>
        <end position="24"/>
    </location>
</feature>
<evidence type="ECO:0000313" key="3">
    <source>
        <dbReference type="Proteomes" id="UP000886742"/>
    </source>
</evidence>
<evidence type="ECO:0000256" key="1">
    <source>
        <dbReference type="SAM" id="SignalP"/>
    </source>
</evidence>
<name>A0A9D1JX39_9PROT</name>
<dbReference type="AlphaFoldDB" id="A0A9D1JX39"/>
<accession>A0A9D1JX39</accession>
<evidence type="ECO:0000313" key="2">
    <source>
        <dbReference type="EMBL" id="HIS71140.1"/>
    </source>
</evidence>
<reference evidence="2" key="1">
    <citation type="submission" date="2020-10" db="EMBL/GenBank/DDBJ databases">
        <authorList>
            <person name="Gilroy R."/>
        </authorList>
    </citation>
    <scope>NUCLEOTIDE SEQUENCE</scope>
    <source>
        <strain evidence="2">ChiGjej3B3-5194</strain>
    </source>
</reference>
<keyword evidence="1" id="KW-0732">Signal</keyword>
<dbReference type="EMBL" id="DVJI01000012">
    <property type="protein sequence ID" value="HIS71140.1"/>
    <property type="molecule type" value="Genomic_DNA"/>
</dbReference>
<proteinExistence type="predicted"/>
<protein>
    <submittedName>
        <fullName evidence="2">Uncharacterized protein</fullName>
    </submittedName>
</protein>
<sequence length="300" mass="32103">MPKKIGQFCTAFISGLLITSTSIATPGVTDAGQYSNTCEQQTCDVITHPQQDTSGTLPASIVECATGTDLCYSSGYMGNLSGHRKTSCTSCPSGYELKEVSGVSTKQRDCRVTYNICVAEPEDPLENCPSNCKYATWTTDTSQVGRQKRCNTTNGKCEYRCIPNFYDASALTGGTYCRPCPDNVLAEACSGYDVEYGTLCCERGYYMQTEEKSTSSGGIIIGTRYYDVTCPRCPSLGGVYGTTPINTCVSSVTACYIPANTSIRDTVGTYQFTSNCRYTTTGTSTGTITPVQPGTVVGTN</sequence>
<organism evidence="2 3">
    <name type="scientific">Candidatus Enterousia intestinigallinarum</name>
    <dbReference type="NCBI Taxonomy" id="2840790"/>
    <lineage>
        <taxon>Bacteria</taxon>
        <taxon>Pseudomonadati</taxon>
        <taxon>Pseudomonadota</taxon>
        <taxon>Alphaproteobacteria</taxon>
        <taxon>Candidatus Enterousia</taxon>
    </lineage>
</organism>
<comment type="caution">
    <text evidence="2">The sequence shown here is derived from an EMBL/GenBank/DDBJ whole genome shotgun (WGS) entry which is preliminary data.</text>
</comment>
<dbReference type="Proteomes" id="UP000886742">
    <property type="component" value="Unassembled WGS sequence"/>
</dbReference>
<reference evidence="2" key="2">
    <citation type="journal article" date="2021" name="PeerJ">
        <title>Extensive microbial diversity within the chicken gut microbiome revealed by metagenomics and culture.</title>
        <authorList>
            <person name="Gilroy R."/>
            <person name="Ravi A."/>
            <person name="Getino M."/>
            <person name="Pursley I."/>
            <person name="Horton D.L."/>
            <person name="Alikhan N.F."/>
            <person name="Baker D."/>
            <person name="Gharbi K."/>
            <person name="Hall N."/>
            <person name="Watson M."/>
            <person name="Adriaenssens E.M."/>
            <person name="Foster-Nyarko E."/>
            <person name="Jarju S."/>
            <person name="Secka A."/>
            <person name="Antonio M."/>
            <person name="Oren A."/>
            <person name="Chaudhuri R.R."/>
            <person name="La Ragione R."/>
            <person name="Hildebrand F."/>
            <person name="Pallen M.J."/>
        </authorList>
    </citation>
    <scope>NUCLEOTIDE SEQUENCE</scope>
    <source>
        <strain evidence="2">ChiGjej3B3-5194</strain>
    </source>
</reference>
<feature type="chain" id="PRO_5038953529" evidence="1">
    <location>
        <begin position="25"/>
        <end position="300"/>
    </location>
</feature>
<gene>
    <name evidence="2" type="ORF">IAD02_04120</name>
</gene>